<feature type="non-terminal residue" evidence="2">
    <location>
        <position position="53"/>
    </location>
</feature>
<reference evidence="2" key="1">
    <citation type="submission" date="2018-05" db="EMBL/GenBank/DDBJ databases">
        <authorList>
            <person name="Lanie J.A."/>
            <person name="Ng W.-L."/>
            <person name="Kazmierczak K.M."/>
            <person name="Andrzejewski T.M."/>
            <person name="Davidsen T.M."/>
            <person name="Wayne K.J."/>
            <person name="Tettelin H."/>
            <person name="Glass J.I."/>
            <person name="Rusch D."/>
            <person name="Podicherti R."/>
            <person name="Tsui H.-C.T."/>
            <person name="Winkler M.E."/>
        </authorList>
    </citation>
    <scope>NUCLEOTIDE SEQUENCE</scope>
</reference>
<name>A0A381NWZ4_9ZZZZ</name>
<evidence type="ECO:0000256" key="1">
    <source>
        <dbReference type="SAM" id="MobiDB-lite"/>
    </source>
</evidence>
<organism evidence="2">
    <name type="scientific">marine metagenome</name>
    <dbReference type="NCBI Taxonomy" id="408172"/>
    <lineage>
        <taxon>unclassified sequences</taxon>
        <taxon>metagenomes</taxon>
        <taxon>ecological metagenomes</taxon>
    </lineage>
</organism>
<proteinExistence type="predicted"/>
<gene>
    <name evidence="2" type="ORF">METZ01_LOCUS11944</name>
</gene>
<feature type="compositionally biased region" description="Gly residues" evidence="1">
    <location>
        <begin position="26"/>
        <end position="53"/>
    </location>
</feature>
<feature type="region of interest" description="Disordered" evidence="1">
    <location>
        <begin position="14"/>
        <end position="53"/>
    </location>
</feature>
<evidence type="ECO:0000313" key="2">
    <source>
        <dbReference type="EMBL" id="SUZ59090.1"/>
    </source>
</evidence>
<dbReference type="AlphaFoldDB" id="A0A381NWZ4"/>
<dbReference type="EMBL" id="UINC01000662">
    <property type="protein sequence ID" value="SUZ59090.1"/>
    <property type="molecule type" value="Genomic_DNA"/>
</dbReference>
<protein>
    <submittedName>
        <fullName evidence="2">Uncharacterized protein</fullName>
    </submittedName>
</protein>
<sequence length="53" mass="4972">MSLDFKLFNLIIGDKMAEQDQQGPGPEAGGPGGPGPEAGGPGGPGPEAGGPGG</sequence>
<accession>A0A381NWZ4</accession>